<organism evidence="8 9">
    <name type="scientific">Candidatus Ventrousia excrementavium</name>
    <dbReference type="NCBI Taxonomy" id="2840961"/>
    <lineage>
        <taxon>Bacteria</taxon>
        <taxon>Bacillati</taxon>
        <taxon>Bacillota</taxon>
        <taxon>Clostridia</taxon>
        <taxon>Eubacteriales</taxon>
        <taxon>Clostridiaceae</taxon>
        <taxon>Clostridiaceae incertae sedis</taxon>
        <taxon>Candidatus Ventrousia</taxon>
    </lineage>
</organism>
<dbReference type="PANTHER" id="PTHR34824:SF1">
    <property type="entry name" value="HEAT-INDUCIBLE TRANSCRIPTION REPRESSOR HRCA"/>
    <property type="match status" value="1"/>
</dbReference>
<keyword evidence="3 5" id="KW-0346">Stress response</keyword>
<evidence type="ECO:0000256" key="4">
    <source>
        <dbReference type="ARBA" id="ARBA00023163"/>
    </source>
</evidence>
<dbReference type="InterPro" id="IPR021153">
    <property type="entry name" value="HrcA_C"/>
</dbReference>
<dbReference type="NCBIfam" id="TIGR00331">
    <property type="entry name" value="hrcA"/>
    <property type="match status" value="1"/>
</dbReference>
<keyword evidence="1 5" id="KW-0678">Repressor</keyword>
<keyword evidence="2 5" id="KW-0805">Transcription regulation</keyword>
<evidence type="ECO:0000313" key="8">
    <source>
        <dbReference type="EMBL" id="HIU44619.1"/>
    </source>
</evidence>
<evidence type="ECO:0000259" key="7">
    <source>
        <dbReference type="Pfam" id="PF03444"/>
    </source>
</evidence>
<dbReference type="InterPro" id="IPR036390">
    <property type="entry name" value="WH_DNA-bd_sf"/>
</dbReference>
<evidence type="ECO:0000256" key="3">
    <source>
        <dbReference type="ARBA" id="ARBA00023016"/>
    </source>
</evidence>
<dbReference type="InterPro" id="IPR036388">
    <property type="entry name" value="WH-like_DNA-bd_sf"/>
</dbReference>
<feature type="domain" description="Heat-inducible transcription repressor HrcA C-terminal" evidence="6">
    <location>
        <begin position="105"/>
        <end position="322"/>
    </location>
</feature>
<dbReference type="InterPro" id="IPR029016">
    <property type="entry name" value="GAF-like_dom_sf"/>
</dbReference>
<proteinExistence type="inferred from homology"/>
<evidence type="ECO:0000256" key="5">
    <source>
        <dbReference type="HAMAP-Rule" id="MF_00081"/>
    </source>
</evidence>
<comment type="function">
    <text evidence="5">Negative regulator of class I heat shock genes (grpE-dnaK-dnaJ and groELS operons). Prevents heat-shock induction of these operons.</text>
</comment>
<dbReference type="EMBL" id="DVMR01000077">
    <property type="protein sequence ID" value="HIU44619.1"/>
    <property type="molecule type" value="Genomic_DNA"/>
</dbReference>
<dbReference type="PIRSF" id="PIRSF005485">
    <property type="entry name" value="HrcA"/>
    <property type="match status" value="1"/>
</dbReference>
<dbReference type="Pfam" id="PF01628">
    <property type="entry name" value="HrcA"/>
    <property type="match status" value="1"/>
</dbReference>
<dbReference type="HAMAP" id="MF_00081">
    <property type="entry name" value="HrcA"/>
    <property type="match status" value="1"/>
</dbReference>
<dbReference type="Proteomes" id="UP000824073">
    <property type="component" value="Unassembled WGS sequence"/>
</dbReference>
<dbReference type="AlphaFoldDB" id="A0A9D1LMI8"/>
<dbReference type="PANTHER" id="PTHR34824">
    <property type="entry name" value="HEAT-INDUCIBLE TRANSCRIPTION REPRESSOR HRCA"/>
    <property type="match status" value="1"/>
</dbReference>
<protein>
    <recommendedName>
        <fullName evidence="5">Heat-inducible transcription repressor HrcA</fullName>
    </recommendedName>
</protein>
<name>A0A9D1LMI8_9CLOT</name>
<dbReference type="InterPro" id="IPR005104">
    <property type="entry name" value="WHTH_HrcA_DNA-bd"/>
</dbReference>
<dbReference type="Pfam" id="PF03444">
    <property type="entry name" value="WHD_HrcA"/>
    <property type="match status" value="1"/>
</dbReference>
<dbReference type="SUPFAM" id="SSF55781">
    <property type="entry name" value="GAF domain-like"/>
    <property type="match status" value="1"/>
</dbReference>
<dbReference type="Gene3D" id="1.10.10.10">
    <property type="entry name" value="Winged helix-like DNA-binding domain superfamily/Winged helix DNA-binding domain"/>
    <property type="match status" value="1"/>
</dbReference>
<comment type="caution">
    <text evidence="8">The sequence shown here is derived from an EMBL/GenBank/DDBJ whole genome shotgun (WGS) entry which is preliminary data.</text>
</comment>
<comment type="similarity">
    <text evidence="5">Belongs to the HrcA family.</text>
</comment>
<gene>
    <name evidence="5 8" type="primary">hrcA</name>
    <name evidence="8" type="ORF">IAB67_10010</name>
</gene>
<feature type="domain" description="Winged helix-turn-helix transcription repressor HrcA DNA-binding" evidence="7">
    <location>
        <begin position="3"/>
        <end position="73"/>
    </location>
</feature>
<keyword evidence="4 5" id="KW-0804">Transcription</keyword>
<sequence length="355" mass="39504">MELPERKRQILKAIVESYIETAEPVGSKMIAGIFSQPISSATIRNEMSELEELGFLEKPHVSAGRVPSYAAYRLYVDELMDRYRITTGEIERLQAAMRSRLRELDNIMVNASRIVSHFTDHTSVSIVDRAGGASVRKVQLIAIDDMTYAAVLVTENDARSKVLRLPAPLPGSEASVLERALNLAISEERLAELVSGLRAMTAPGNGALFLAEKVLEQVREMEGENHSADVYVDGAARLLSNREYQDPEKARDLLDYLSDRQKMGELARDEIPYVVNIRIGPENTEPRLHDVSFVFTAYDLDERTRGIVGVIGPTRMDYARTIARLSAIAWQLSRLASGENAKYKLKESGEAHGGK</sequence>
<evidence type="ECO:0000313" key="9">
    <source>
        <dbReference type="Proteomes" id="UP000824073"/>
    </source>
</evidence>
<evidence type="ECO:0000259" key="6">
    <source>
        <dbReference type="Pfam" id="PF01628"/>
    </source>
</evidence>
<reference evidence="8" key="2">
    <citation type="journal article" date="2021" name="PeerJ">
        <title>Extensive microbial diversity within the chicken gut microbiome revealed by metagenomics and culture.</title>
        <authorList>
            <person name="Gilroy R."/>
            <person name="Ravi A."/>
            <person name="Getino M."/>
            <person name="Pursley I."/>
            <person name="Horton D.L."/>
            <person name="Alikhan N.F."/>
            <person name="Baker D."/>
            <person name="Gharbi K."/>
            <person name="Hall N."/>
            <person name="Watson M."/>
            <person name="Adriaenssens E.M."/>
            <person name="Foster-Nyarko E."/>
            <person name="Jarju S."/>
            <person name="Secka A."/>
            <person name="Antonio M."/>
            <person name="Oren A."/>
            <person name="Chaudhuri R.R."/>
            <person name="La Ragione R."/>
            <person name="Hildebrand F."/>
            <person name="Pallen M.J."/>
        </authorList>
    </citation>
    <scope>NUCLEOTIDE SEQUENCE</scope>
    <source>
        <strain evidence="8">CHK191-8634</strain>
    </source>
</reference>
<reference evidence="8" key="1">
    <citation type="submission" date="2020-10" db="EMBL/GenBank/DDBJ databases">
        <authorList>
            <person name="Gilroy R."/>
        </authorList>
    </citation>
    <scope>NUCLEOTIDE SEQUENCE</scope>
    <source>
        <strain evidence="8">CHK191-8634</strain>
    </source>
</reference>
<dbReference type="GO" id="GO:0003677">
    <property type="term" value="F:DNA binding"/>
    <property type="evidence" value="ECO:0007669"/>
    <property type="project" value="InterPro"/>
</dbReference>
<evidence type="ECO:0000256" key="1">
    <source>
        <dbReference type="ARBA" id="ARBA00022491"/>
    </source>
</evidence>
<accession>A0A9D1LMI8</accession>
<dbReference type="GO" id="GO:0045892">
    <property type="term" value="P:negative regulation of DNA-templated transcription"/>
    <property type="evidence" value="ECO:0007669"/>
    <property type="project" value="UniProtKB-UniRule"/>
</dbReference>
<dbReference type="Gene3D" id="3.30.450.40">
    <property type="match status" value="1"/>
</dbReference>
<dbReference type="InterPro" id="IPR002571">
    <property type="entry name" value="HrcA"/>
</dbReference>
<dbReference type="SUPFAM" id="SSF46785">
    <property type="entry name" value="Winged helix' DNA-binding domain"/>
    <property type="match status" value="1"/>
</dbReference>
<evidence type="ECO:0000256" key="2">
    <source>
        <dbReference type="ARBA" id="ARBA00023015"/>
    </source>
</evidence>